<dbReference type="RefSeq" id="WP_207290559.1">
    <property type="nucleotide sequence ID" value="NZ_CP071462.1"/>
</dbReference>
<organism evidence="2 3">
    <name type="scientific">Haloterrigena alkaliphila</name>
    <dbReference type="NCBI Taxonomy" id="2816475"/>
    <lineage>
        <taxon>Archaea</taxon>
        <taxon>Methanobacteriati</taxon>
        <taxon>Methanobacteriota</taxon>
        <taxon>Stenosarchaea group</taxon>
        <taxon>Halobacteria</taxon>
        <taxon>Halobacteriales</taxon>
        <taxon>Natrialbaceae</taxon>
        <taxon>Haloterrigena</taxon>
    </lineage>
</organism>
<evidence type="ECO:0000313" key="3">
    <source>
        <dbReference type="Proteomes" id="UP000663203"/>
    </source>
</evidence>
<feature type="region of interest" description="Disordered" evidence="1">
    <location>
        <begin position="300"/>
        <end position="319"/>
    </location>
</feature>
<sequence>MNRRQYLVRTGAGAVTLTALAGCLDRSEDASSQPVSDRTGERALDRAVGTLNLAAVALAVDEDALEDVERDAFDSGEPTELIDDARDHLETAATELPSDRDADVETLNTYADVLEQLIAVTAVVTDEALADAVDDVVAAIDGEGDREAAAATLDEQTTEIDAARTTYDEALADVRSFGDRFEELTSLEPAQLEEGVAPLGDAVASLATIGDGLESMLDGTGSLERGRDHFENGAYDRARKAFAAAETAFESARTAFDADNPPAGFADRVGTAHCQATRLGEAAGDFRAAASAAADGDRITAREKRNDGEDALEAAGRCA</sequence>
<evidence type="ECO:0000313" key="2">
    <source>
        <dbReference type="EMBL" id="QSX00842.1"/>
    </source>
</evidence>
<reference evidence="2 3" key="1">
    <citation type="submission" date="2021-03" db="EMBL/GenBank/DDBJ databases">
        <title>Haloterrigena longa sp. nov. and Haloterrigena limicola sp. nov., extremely halophilic archaea isolated from a salt lake.</title>
        <authorList>
            <person name="Henglin C."/>
        </authorList>
    </citation>
    <scope>NUCLEOTIDE SEQUENCE [LARGE SCALE GENOMIC DNA]</scope>
    <source>
        <strain evidence="2 3">KZCA68</strain>
    </source>
</reference>
<keyword evidence="3" id="KW-1185">Reference proteome</keyword>
<dbReference type="GeneID" id="63187189"/>
<dbReference type="KEGG" id="hakz:J0X25_07750"/>
<evidence type="ECO:0000256" key="1">
    <source>
        <dbReference type="SAM" id="MobiDB-lite"/>
    </source>
</evidence>
<dbReference type="PROSITE" id="PS51257">
    <property type="entry name" value="PROKAR_LIPOPROTEIN"/>
    <property type="match status" value="1"/>
</dbReference>
<protein>
    <submittedName>
        <fullName evidence="2">Uncharacterized protein</fullName>
    </submittedName>
</protein>
<dbReference type="AlphaFoldDB" id="A0A8A2VH50"/>
<dbReference type="EMBL" id="CP071462">
    <property type="protein sequence ID" value="QSX00842.1"/>
    <property type="molecule type" value="Genomic_DNA"/>
</dbReference>
<gene>
    <name evidence="2" type="ORF">J0X25_07750</name>
</gene>
<name>A0A8A2VH50_9EURY</name>
<proteinExistence type="predicted"/>
<accession>A0A8A2VH50</accession>
<dbReference type="Proteomes" id="UP000663203">
    <property type="component" value="Chromosome"/>
</dbReference>